<dbReference type="InterPro" id="IPR052161">
    <property type="entry name" value="Mycobact_Acyl-CoA_DH"/>
</dbReference>
<dbReference type="AlphaFoldDB" id="A0A1H4IVJ3"/>
<dbReference type="Gene3D" id="1.10.540.10">
    <property type="entry name" value="Acyl-CoA dehydrogenase/oxidase, N-terminal domain"/>
    <property type="match status" value="1"/>
</dbReference>
<dbReference type="GO" id="GO:0050660">
    <property type="term" value="F:flavin adenine dinucleotide binding"/>
    <property type="evidence" value="ECO:0007669"/>
    <property type="project" value="InterPro"/>
</dbReference>
<feature type="domain" description="Acyl-CoA dehydrogenase/oxidase N-terminal" evidence="6">
    <location>
        <begin position="21"/>
        <end position="134"/>
    </location>
</feature>
<dbReference type="RefSeq" id="WP_083400302.1">
    <property type="nucleotide sequence ID" value="NZ_FNTL01000002.1"/>
</dbReference>
<dbReference type="SUPFAM" id="SSF47203">
    <property type="entry name" value="Acyl-CoA dehydrogenase C-terminal domain-like"/>
    <property type="match status" value="1"/>
</dbReference>
<accession>A0A1H4IVJ3</accession>
<dbReference type="SUPFAM" id="SSF56645">
    <property type="entry name" value="Acyl-CoA dehydrogenase NM domain-like"/>
    <property type="match status" value="1"/>
</dbReference>
<dbReference type="PROSITE" id="PS00072">
    <property type="entry name" value="ACYL_COA_DH_1"/>
    <property type="match status" value="1"/>
</dbReference>
<sequence>MSTAVESVLELFTESVAPEPEEITAERHRVRAFLEQATQSGLMISECDSWLSGHSAAFSAELGRQGWIGMTWPEQYGGRATSAPARFAVIEELLAAGAPVAAHWFSDRQIGPSLLRHGSEAQREFFLPAMTRGELFFCIGMSEPESGSDLGSVRSRASQTTGGWLVNGSKIWTSHADKAHYMLALVRTGRVEERAAEALTQVIIDMRQPGITVRPIRTLDGREHFCEVIFDDVFVPDDNVLGRVGGGWRQVMGELGFERSGPERFLSTFPMFAALASDKGEPNQARDEDLGSVIARLSVLRAMSTRINHHLDGAEAPGVAAAIVKDLGTTLENDTIDITRRWMDSIADPQRASDVSRWFAQAQTHAPGFTLRGGTNEIMRGIIARALEVS</sequence>
<evidence type="ECO:0000259" key="6">
    <source>
        <dbReference type="Pfam" id="PF02771"/>
    </source>
</evidence>
<dbReference type="Pfam" id="PF02771">
    <property type="entry name" value="Acyl-CoA_dh_N"/>
    <property type="match status" value="1"/>
</dbReference>
<gene>
    <name evidence="7" type="ORF">SAMN04490220_0570</name>
</gene>
<dbReference type="Proteomes" id="UP000183407">
    <property type="component" value="Unassembled WGS sequence"/>
</dbReference>
<organism evidence="7 8">
    <name type="scientific">Rhodococcus jostii</name>
    <dbReference type="NCBI Taxonomy" id="132919"/>
    <lineage>
        <taxon>Bacteria</taxon>
        <taxon>Bacillati</taxon>
        <taxon>Actinomycetota</taxon>
        <taxon>Actinomycetes</taxon>
        <taxon>Mycobacteriales</taxon>
        <taxon>Nocardiaceae</taxon>
        <taxon>Rhodococcus</taxon>
    </lineage>
</organism>
<feature type="domain" description="Acyl-CoA oxidase/dehydrogenase middle" evidence="5">
    <location>
        <begin position="138"/>
        <end position="233"/>
    </location>
</feature>
<dbReference type="Gene3D" id="1.20.140.10">
    <property type="entry name" value="Butyryl-CoA Dehydrogenase, subunit A, domain 3"/>
    <property type="match status" value="1"/>
</dbReference>
<dbReference type="InterPro" id="IPR036250">
    <property type="entry name" value="AcylCo_DH-like_C"/>
</dbReference>
<dbReference type="InterPro" id="IPR046373">
    <property type="entry name" value="Acyl-CoA_Oxase/DH_mid-dom_sf"/>
</dbReference>
<dbReference type="Pfam" id="PF02770">
    <property type="entry name" value="Acyl-CoA_dh_M"/>
    <property type="match status" value="1"/>
</dbReference>
<dbReference type="EMBL" id="FNTL01000002">
    <property type="protein sequence ID" value="SEB38094.1"/>
    <property type="molecule type" value="Genomic_DNA"/>
</dbReference>
<dbReference type="GO" id="GO:0005886">
    <property type="term" value="C:plasma membrane"/>
    <property type="evidence" value="ECO:0007669"/>
    <property type="project" value="TreeGrafter"/>
</dbReference>
<proteinExistence type="predicted"/>
<dbReference type="InterPro" id="IPR009100">
    <property type="entry name" value="AcylCoA_DH/oxidase_NM_dom_sf"/>
</dbReference>
<dbReference type="PANTHER" id="PTHR43292">
    <property type="entry name" value="ACYL-COA DEHYDROGENASE"/>
    <property type="match status" value="1"/>
</dbReference>
<evidence type="ECO:0000259" key="5">
    <source>
        <dbReference type="Pfam" id="PF02770"/>
    </source>
</evidence>
<evidence type="ECO:0000313" key="8">
    <source>
        <dbReference type="Proteomes" id="UP000183407"/>
    </source>
</evidence>
<dbReference type="InterPro" id="IPR006089">
    <property type="entry name" value="Acyl-CoA_DH_CS"/>
</dbReference>
<reference evidence="8" key="1">
    <citation type="submission" date="2016-10" db="EMBL/GenBank/DDBJ databases">
        <authorList>
            <person name="Varghese N."/>
        </authorList>
    </citation>
    <scope>NUCLEOTIDE SEQUENCE [LARGE SCALE GENOMIC DNA]</scope>
    <source>
        <strain evidence="8">DSM 44719</strain>
    </source>
</reference>
<evidence type="ECO:0000256" key="1">
    <source>
        <dbReference type="ARBA" id="ARBA00001974"/>
    </source>
</evidence>
<evidence type="ECO:0000256" key="3">
    <source>
        <dbReference type="ARBA" id="ARBA00022827"/>
    </source>
</evidence>
<dbReference type="Gene3D" id="2.40.110.10">
    <property type="entry name" value="Butyryl-CoA Dehydrogenase, subunit A, domain 2"/>
    <property type="match status" value="1"/>
</dbReference>
<comment type="cofactor">
    <cofactor evidence="1">
        <name>FAD</name>
        <dbReference type="ChEBI" id="CHEBI:57692"/>
    </cofactor>
</comment>
<keyword evidence="2" id="KW-0285">Flavoprotein</keyword>
<dbReference type="InterPro" id="IPR013786">
    <property type="entry name" value="AcylCoA_DH/ox_N"/>
</dbReference>
<dbReference type="FunFam" id="2.40.110.10:FF:000011">
    <property type="entry name" value="Acyl-CoA dehydrogenase FadE34"/>
    <property type="match status" value="1"/>
</dbReference>
<evidence type="ECO:0000256" key="2">
    <source>
        <dbReference type="ARBA" id="ARBA00022630"/>
    </source>
</evidence>
<dbReference type="OrthoDB" id="9770681at2"/>
<dbReference type="GO" id="GO:0003995">
    <property type="term" value="F:acyl-CoA dehydrogenase activity"/>
    <property type="evidence" value="ECO:0007669"/>
    <property type="project" value="InterPro"/>
</dbReference>
<keyword evidence="4" id="KW-0560">Oxidoreductase</keyword>
<dbReference type="InterPro" id="IPR037069">
    <property type="entry name" value="AcylCoA_DH/ox_N_sf"/>
</dbReference>
<keyword evidence="3" id="KW-0274">FAD</keyword>
<evidence type="ECO:0000256" key="4">
    <source>
        <dbReference type="ARBA" id="ARBA00023002"/>
    </source>
</evidence>
<evidence type="ECO:0000313" key="7">
    <source>
        <dbReference type="EMBL" id="SEB38094.1"/>
    </source>
</evidence>
<dbReference type="PANTHER" id="PTHR43292:SF4">
    <property type="entry name" value="ACYL-COA DEHYDROGENASE FADE34"/>
    <property type="match status" value="1"/>
</dbReference>
<dbReference type="InterPro" id="IPR006091">
    <property type="entry name" value="Acyl-CoA_Oxase/DH_mid-dom"/>
</dbReference>
<name>A0A1H4IVJ3_RHOJO</name>
<protein>
    <submittedName>
        <fullName evidence="7">Acyl-CoA dehydrogenase</fullName>
    </submittedName>
</protein>